<dbReference type="Pfam" id="PF08240">
    <property type="entry name" value="ADH_N"/>
    <property type="match status" value="1"/>
</dbReference>
<dbReference type="Gene3D" id="3.40.50.720">
    <property type="entry name" value="NAD(P)-binding Rossmann-like Domain"/>
    <property type="match status" value="1"/>
</dbReference>
<dbReference type="Pfam" id="PF00107">
    <property type="entry name" value="ADH_zinc_N"/>
    <property type="match status" value="1"/>
</dbReference>
<comment type="cofactor">
    <cofactor evidence="1 6">
        <name>Zn(2+)</name>
        <dbReference type="ChEBI" id="CHEBI:29105"/>
    </cofactor>
</comment>
<dbReference type="InterPro" id="IPR036291">
    <property type="entry name" value="NAD(P)-bd_dom_sf"/>
</dbReference>
<reference evidence="8 9" key="1">
    <citation type="submission" date="2023-10" db="EMBL/GenBank/DDBJ databases">
        <title>Development of a sustainable strategy for remediation of hydrocarbon-contaminated territories based on the waste exchange concept.</title>
        <authorList>
            <person name="Krivoruchko A."/>
        </authorList>
    </citation>
    <scope>NUCLEOTIDE SEQUENCE [LARGE SCALE GENOMIC DNA]</scope>
    <source>
        <strain evidence="8 9">IEGM 1203</strain>
    </source>
</reference>
<keyword evidence="5" id="KW-0560">Oxidoreductase</keyword>
<dbReference type="SMART" id="SM00829">
    <property type="entry name" value="PKS_ER"/>
    <property type="match status" value="1"/>
</dbReference>
<proteinExistence type="inferred from homology"/>
<evidence type="ECO:0000256" key="1">
    <source>
        <dbReference type="ARBA" id="ARBA00001947"/>
    </source>
</evidence>
<dbReference type="SUPFAM" id="SSF51735">
    <property type="entry name" value="NAD(P)-binding Rossmann-fold domains"/>
    <property type="match status" value="1"/>
</dbReference>
<dbReference type="InterPro" id="IPR013149">
    <property type="entry name" value="ADH-like_C"/>
</dbReference>
<evidence type="ECO:0000256" key="2">
    <source>
        <dbReference type="ARBA" id="ARBA00008072"/>
    </source>
</evidence>
<evidence type="ECO:0000256" key="4">
    <source>
        <dbReference type="ARBA" id="ARBA00022833"/>
    </source>
</evidence>
<dbReference type="PROSITE" id="PS00059">
    <property type="entry name" value="ADH_ZINC"/>
    <property type="match status" value="1"/>
</dbReference>
<keyword evidence="4 6" id="KW-0862">Zinc</keyword>
<organism evidence="8 9">
    <name type="scientific">Rhodococcus globerulus</name>
    <dbReference type="NCBI Taxonomy" id="33008"/>
    <lineage>
        <taxon>Bacteria</taxon>
        <taxon>Bacillati</taxon>
        <taxon>Actinomycetota</taxon>
        <taxon>Actinomycetes</taxon>
        <taxon>Mycobacteriales</taxon>
        <taxon>Nocardiaceae</taxon>
        <taxon>Rhodococcus</taxon>
    </lineage>
</organism>
<dbReference type="InterPro" id="IPR020843">
    <property type="entry name" value="ER"/>
</dbReference>
<evidence type="ECO:0000256" key="3">
    <source>
        <dbReference type="ARBA" id="ARBA00022723"/>
    </source>
</evidence>
<sequence>MKKGWSAVALAPTVSADTRRRVVVTAPDAVEIQTDAPPSLADGEALVELLVSGLCGSDKAGAHGVHAFFKPPYFPGHEVVGRVGAVAPGVDTVSAGQRVTVRPTLDCGDCKPCNTGRSNLCENLEFFGCGFREGGMSDVFTVRADRLHTIPDSFTDLQAAMIEPLATPVHAVRLAGDLTGKTVVVLGSGTIGLLTQIAARHAGARVVIATDVRQVKRDVSLRLGADAALDAAREDLAEAVRAELGESADVVFDCVSIESTVNAAIAMAVKGGTVVVVGGPKGRVGVDLPLLQEFQVKLQGAATYLAEDFDVAAEIIASGAVDTDEFITAKFPLADAAAAFESLATGDEVKIVVTGEGFTEK</sequence>
<dbReference type="SUPFAM" id="SSF50129">
    <property type="entry name" value="GroES-like"/>
    <property type="match status" value="1"/>
</dbReference>
<evidence type="ECO:0000313" key="8">
    <source>
        <dbReference type="EMBL" id="MDV6270872.1"/>
    </source>
</evidence>
<accession>A0ABU4C302</accession>
<evidence type="ECO:0000259" key="7">
    <source>
        <dbReference type="SMART" id="SM00829"/>
    </source>
</evidence>
<comment type="caution">
    <text evidence="8">The sequence shown here is derived from an EMBL/GenBank/DDBJ whole genome shotgun (WGS) entry which is preliminary data.</text>
</comment>
<dbReference type="RefSeq" id="WP_317545324.1">
    <property type="nucleotide sequence ID" value="NZ_JAWLKB010000025.1"/>
</dbReference>
<comment type="similarity">
    <text evidence="2 6">Belongs to the zinc-containing alcohol dehydrogenase family.</text>
</comment>
<evidence type="ECO:0000256" key="5">
    <source>
        <dbReference type="ARBA" id="ARBA00023002"/>
    </source>
</evidence>
<dbReference type="EMBL" id="JAWLKB010000025">
    <property type="protein sequence ID" value="MDV6270872.1"/>
    <property type="molecule type" value="Genomic_DNA"/>
</dbReference>
<name>A0ABU4C302_RHOGO</name>
<dbReference type="Gene3D" id="3.90.180.10">
    <property type="entry name" value="Medium-chain alcohol dehydrogenases, catalytic domain"/>
    <property type="match status" value="1"/>
</dbReference>
<keyword evidence="9" id="KW-1185">Reference proteome</keyword>
<feature type="domain" description="Enoyl reductase (ER)" evidence="7">
    <location>
        <begin position="25"/>
        <end position="353"/>
    </location>
</feature>
<evidence type="ECO:0000256" key="6">
    <source>
        <dbReference type="RuleBase" id="RU361277"/>
    </source>
</evidence>
<gene>
    <name evidence="8" type="ORF">R3Q16_30030</name>
</gene>
<dbReference type="Proteomes" id="UP001185927">
    <property type="component" value="Unassembled WGS sequence"/>
</dbReference>
<dbReference type="InterPro" id="IPR013154">
    <property type="entry name" value="ADH-like_N"/>
</dbReference>
<dbReference type="InterPro" id="IPR011032">
    <property type="entry name" value="GroES-like_sf"/>
</dbReference>
<protein>
    <submittedName>
        <fullName evidence="8">Alcohol dehydrogenase catalytic domain-containing protein</fullName>
    </submittedName>
</protein>
<keyword evidence="3 6" id="KW-0479">Metal-binding</keyword>
<dbReference type="InterPro" id="IPR002328">
    <property type="entry name" value="ADH_Zn_CS"/>
</dbReference>
<dbReference type="PANTHER" id="PTHR43161">
    <property type="entry name" value="SORBITOL DEHYDROGENASE"/>
    <property type="match status" value="1"/>
</dbReference>
<evidence type="ECO:0000313" key="9">
    <source>
        <dbReference type="Proteomes" id="UP001185927"/>
    </source>
</evidence>